<feature type="compositionally biased region" description="Polar residues" evidence="1">
    <location>
        <begin position="457"/>
        <end position="479"/>
    </location>
</feature>
<feature type="region of interest" description="Disordered" evidence="1">
    <location>
        <begin position="438"/>
        <end position="479"/>
    </location>
</feature>
<dbReference type="EMBL" id="KP027195">
    <property type="protein sequence ID" value="AJD82099.1"/>
    <property type="molecule type" value="Genomic_DNA"/>
</dbReference>
<dbReference type="Pfam" id="PF05133">
    <property type="entry name" value="SPP1_portal"/>
    <property type="match status" value="1"/>
</dbReference>
<evidence type="ECO:0000313" key="2">
    <source>
        <dbReference type="EMBL" id="AJD82099.1"/>
    </source>
</evidence>
<sequence length="479" mass="54563">MIDLPDEDLSSEGLAKYLETKVFPKMNAECERLDDFEAWTKNGQEVPDLATRHKNKEREVLQQLSRKPWMGLMVNSFAQQLIVDGYRKTGTNENAKGWDTWRLNQMDKQQFWLNRAVLTFGYAFIKVTSGISPLDGTTVARIKCIDPRDAFAIWEDPYWDEWPKYLLERQPNGQYWWWTEEDYSIFEFKQGKFIYRETVSHDYGHIPFVRYVNVMDLRGVCYGDVEPLVTVAKAIDKTGLDILLVQHHQSFQIRWATGLMLPEGANADQEKMRFAQESMLISQNEKASFGAIPAAPLDGLLNAYKESLLEFLALAQLPPHIAGQIVNVAADALAAGTRQTMQKLFEKQATWKASHNQTMRLVNKIEGRTEEATDLDFTITWQDVTIQSLAQFADAWAKMVESLKIPAEGVWDMIPNLDQSTVNGWKEIYDREGDFGKYMRKLQNGPDPAEQRGGPNGATNMQQANNKTGEPASLNKSGA</sequence>
<evidence type="ECO:0000256" key="1">
    <source>
        <dbReference type="SAM" id="MobiDB-lite"/>
    </source>
</evidence>
<name>A0A0B5A2U3_9CAUD</name>
<organism evidence="2 3">
    <name type="scientific">Mycobacterium phage Cosmo</name>
    <dbReference type="NCBI Taxonomy" id="1567467"/>
    <lineage>
        <taxon>Viruses</taxon>
        <taxon>Duplodnaviria</taxon>
        <taxon>Heunggongvirae</taxon>
        <taxon>Uroviricota</taxon>
        <taxon>Caudoviricetes</taxon>
        <taxon>Vilmaviridae</taxon>
        <taxon>Wildcatvirus</taxon>
        <taxon>Wildcatvirus wildcat</taxon>
        <taxon>Mycobacterium virus Wildcat</taxon>
    </lineage>
</organism>
<dbReference type="Proteomes" id="UP000031718">
    <property type="component" value="Segment"/>
</dbReference>
<dbReference type="InterPro" id="IPR021145">
    <property type="entry name" value="Portal_protein_SPP1_Gp6-like"/>
</dbReference>
<accession>A0A0B5A2U3</accession>
<protein>
    <submittedName>
        <fullName evidence="2">Portal protein</fullName>
    </submittedName>
</protein>
<gene>
    <name evidence="2" type="primary">27</name>
    <name evidence="2" type="ORF">COSMO_27</name>
</gene>
<proteinExistence type="predicted"/>
<reference evidence="2 3" key="1">
    <citation type="submission" date="2014-10" db="EMBL/GenBank/DDBJ databases">
        <authorList>
            <person name="Mackenzie J."/>
            <person name="Lekholoane M."/>
            <person name="Leqhaoe R."/>
            <person name="Mcunu Z."/>
            <person name="Mzobe Z."/>
            <person name="Rodel H."/>
            <person name="Seagreen C."/>
            <person name="Mazeka N."/>
            <person name="Larsen M.H."/>
            <person name="Rubin E.J."/>
            <person name="Russell D.A."/>
            <person name="Guerrero C.A."/>
            <person name="Bowman C.A."/>
            <person name="Jacobs-Sera D."/>
            <person name="Hendrix R.W."/>
            <person name="Hatfull G.F."/>
        </authorList>
    </citation>
    <scope>NUCLEOTIDE SEQUENCE [LARGE SCALE GENOMIC DNA]</scope>
</reference>
<evidence type="ECO:0000313" key="3">
    <source>
        <dbReference type="Proteomes" id="UP000031718"/>
    </source>
</evidence>